<reference evidence="2 3" key="1">
    <citation type="submission" date="2020-08" db="EMBL/GenBank/DDBJ databases">
        <title>Genomic Encyclopedia of Type Strains, Phase III (KMG-III): the genomes of soil and plant-associated and newly described type strains.</title>
        <authorList>
            <person name="Whitman W."/>
        </authorList>
    </citation>
    <scope>NUCLEOTIDE SEQUENCE [LARGE SCALE GENOMIC DNA]</scope>
    <source>
        <strain evidence="2 3">CECT 7282</strain>
    </source>
</reference>
<accession>A0A839V8P0</accession>
<dbReference type="EMBL" id="JACHXP010000001">
    <property type="protein sequence ID" value="MBB3189074.1"/>
    <property type="molecule type" value="Genomic_DNA"/>
</dbReference>
<proteinExistence type="predicted"/>
<dbReference type="RefSeq" id="WP_183323806.1">
    <property type="nucleotide sequence ID" value="NZ_JACHXP010000001.1"/>
</dbReference>
<dbReference type="Proteomes" id="UP000547614">
    <property type="component" value="Unassembled WGS sequence"/>
</dbReference>
<dbReference type="AlphaFoldDB" id="A0A839V8P0"/>
<protein>
    <submittedName>
        <fullName evidence="2">Uncharacterized protein</fullName>
    </submittedName>
</protein>
<name>A0A839V8P0_9GAMM</name>
<feature type="transmembrane region" description="Helical" evidence="1">
    <location>
        <begin position="65"/>
        <end position="86"/>
    </location>
</feature>
<evidence type="ECO:0000313" key="3">
    <source>
        <dbReference type="Proteomes" id="UP000547614"/>
    </source>
</evidence>
<keyword evidence="1" id="KW-0812">Transmembrane</keyword>
<sequence>MTGAMLTTMGLSLDMVGAVLVASEVVKTFKGPTTIDGGDSGTLGGGFSPKVNPEYTKYEKRRRGFMGVGLVCLLLGFAIQIVGAWVS</sequence>
<keyword evidence="3" id="KW-1185">Reference proteome</keyword>
<keyword evidence="1" id="KW-0472">Membrane</keyword>
<keyword evidence="1" id="KW-1133">Transmembrane helix</keyword>
<evidence type="ECO:0000256" key="1">
    <source>
        <dbReference type="SAM" id="Phobius"/>
    </source>
</evidence>
<comment type="caution">
    <text evidence="2">The sequence shown here is derived from an EMBL/GenBank/DDBJ whole genome shotgun (WGS) entry which is preliminary data.</text>
</comment>
<evidence type="ECO:0000313" key="2">
    <source>
        <dbReference type="EMBL" id="MBB3189074.1"/>
    </source>
</evidence>
<gene>
    <name evidence="2" type="ORF">FHR94_000292</name>
</gene>
<organism evidence="2 3">
    <name type="scientific">Halomonas cerina</name>
    <dbReference type="NCBI Taxonomy" id="447424"/>
    <lineage>
        <taxon>Bacteria</taxon>
        <taxon>Pseudomonadati</taxon>
        <taxon>Pseudomonadota</taxon>
        <taxon>Gammaproteobacteria</taxon>
        <taxon>Oceanospirillales</taxon>
        <taxon>Halomonadaceae</taxon>
        <taxon>Halomonas</taxon>
    </lineage>
</organism>